<evidence type="ECO:0000256" key="2">
    <source>
        <dbReference type="SAM" id="MobiDB-lite"/>
    </source>
</evidence>
<comment type="caution">
    <text evidence="4">The sequence shown here is derived from an EMBL/GenBank/DDBJ whole genome shotgun (WGS) entry which is preliminary data.</text>
</comment>
<comment type="subcellular location">
    <subcellularLocation>
        <location evidence="1">Nucleus</location>
    </subcellularLocation>
</comment>
<comment type="function">
    <text evidence="1">Aux/IAA proteins are short-lived transcriptional factors that function as repressors of early auxin response genes at low auxin concentrations.</text>
</comment>
<keyword evidence="1" id="KW-0539">Nucleus</keyword>
<sequence length="103" mass="11069">MPVKMGLETELRLGLPGGGGGEVERNEMRRVFSDISSAGGSGGEEEGKVEAVGSKNQVVGWPPVAAYRRKNNFGWAKMYVKEIVVLGLHMASSMERSDSKVSL</sequence>
<gene>
    <name evidence="4" type="ORF">SHERM_05935</name>
</gene>
<keyword evidence="1" id="KW-0804">Transcription</keyword>
<dbReference type="GO" id="GO:0009734">
    <property type="term" value="P:auxin-activated signaling pathway"/>
    <property type="evidence" value="ECO:0007669"/>
    <property type="project" value="UniProtKB-UniRule"/>
</dbReference>
<dbReference type="Proteomes" id="UP001153555">
    <property type="component" value="Unassembled WGS sequence"/>
</dbReference>
<accession>A0A9N7NNJ6</accession>
<dbReference type="AlphaFoldDB" id="A0A9N7NNJ6"/>
<feature type="domain" description="AUX/IAA" evidence="3">
    <location>
        <begin position="8"/>
        <end position="70"/>
    </location>
</feature>
<proteinExistence type="inferred from homology"/>
<protein>
    <recommendedName>
        <fullName evidence="1">Auxin-responsive protein</fullName>
    </recommendedName>
</protein>
<feature type="region of interest" description="Disordered" evidence="2">
    <location>
        <begin position="14"/>
        <end position="51"/>
    </location>
</feature>
<name>A0A9N7NNJ6_STRHE</name>
<dbReference type="Pfam" id="PF02309">
    <property type="entry name" value="AUX_IAA"/>
    <property type="match status" value="1"/>
</dbReference>
<keyword evidence="1" id="KW-0927">Auxin signaling pathway</keyword>
<feature type="compositionally biased region" description="Basic and acidic residues" evidence="2">
    <location>
        <begin position="22"/>
        <end position="32"/>
    </location>
</feature>
<reference evidence="4" key="1">
    <citation type="submission" date="2019-12" db="EMBL/GenBank/DDBJ databases">
        <authorList>
            <person name="Scholes J."/>
        </authorList>
    </citation>
    <scope>NUCLEOTIDE SEQUENCE</scope>
</reference>
<dbReference type="InterPro" id="IPR033389">
    <property type="entry name" value="AUX/IAA_dom"/>
</dbReference>
<dbReference type="GO" id="GO:0005634">
    <property type="term" value="C:nucleus"/>
    <property type="evidence" value="ECO:0007669"/>
    <property type="project" value="UniProtKB-SubCell"/>
</dbReference>
<keyword evidence="1" id="KW-0805">Transcription regulation</keyword>
<dbReference type="EMBL" id="CACSLK010031421">
    <property type="protein sequence ID" value="CAA0839367.1"/>
    <property type="molecule type" value="Genomic_DNA"/>
</dbReference>
<keyword evidence="5" id="KW-1185">Reference proteome</keyword>
<evidence type="ECO:0000259" key="3">
    <source>
        <dbReference type="Pfam" id="PF02309"/>
    </source>
</evidence>
<organism evidence="4 5">
    <name type="scientific">Striga hermonthica</name>
    <name type="common">Purple witchweed</name>
    <name type="synonym">Buchnera hermonthica</name>
    <dbReference type="NCBI Taxonomy" id="68872"/>
    <lineage>
        <taxon>Eukaryota</taxon>
        <taxon>Viridiplantae</taxon>
        <taxon>Streptophyta</taxon>
        <taxon>Embryophyta</taxon>
        <taxon>Tracheophyta</taxon>
        <taxon>Spermatophyta</taxon>
        <taxon>Magnoliopsida</taxon>
        <taxon>eudicotyledons</taxon>
        <taxon>Gunneridae</taxon>
        <taxon>Pentapetalae</taxon>
        <taxon>asterids</taxon>
        <taxon>lamiids</taxon>
        <taxon>Lamiales</taxon>
        <taxon>Orobanchaceae</taxon>
        <taxon>Buchnereae</taxon>
        <taxon>Striga</taxon>
    </lineage>
</organism>
<keyword evidence="1" id="KW-0678">Repressor</keyword>
<evidence type="ECO:0000256" key="1">
    <source>
        <dbReference type="RuleBase" id="RU004549"/>
    </source>
</evidence>
<evidence type="ECO:0000313" key="4">
    <source>
        <dbReference type="EMBL" id="CAA0839367.1"/>
    </source>
</evidence>
<evidence type="ECO:0000313" key="5">
    <source>
        <dbReference type="Proteomes" id="UP001153555"/>
    </source>
</evidence>
<comment type="subunit">
    <text evidence="1">Homodimers and heterodimers.</text>
</comment>
<comment type="similarity">
    <text evidence="1">Belongs to the Aux/IAA family.</text>
</comment>